<gene>
    <name evidence="1" type="ORF">REH74_025860</name>
</gene>
<sequence length="258" mass="28881">MRALKTLISEQGPDELSMCALFVNNNPYNLEFFVVLSYSNPKDGQIEKMLQLMESAGARSRPDIPMGELMQEMGGKRYNSMTIINDATIDMAKASLFQFKERQEVAKAISMKPMGKNVPVFLSHSSADKPFVEDVIPYLNSQNLPVWYDKISIDYGESILSAVQDGVKESGAVIFFISAAFLESSWCKLEMEGFLSRYANGQGVLILTIVTEDVEHNDLPFFLQGLKYLRLEKEASPKFVASELTPVLTKHFGSYSSL</sequence>
<evidence type="ECO:0000313" key="2">
    <source>
        <dbReference type="Proteomes" id="UP001354073"/>
    </source>
</evidence>
<keyword evidence="1" id="KW-0675">Receptor</keyword>
<dbReference type="EMBL" id="JAVHXJ020000273">
    <property type="protein sequence ID" value="MGI1900957.1"/>
    <property type="molecule type" value="Genomic_DNA"/>
</dbReference>
<organism evidence="1 2">
    <name type="scientific">Vibrio campbellii</name>
    <dbReference type="NCBI Taxonomy" id="680"/>
    <lineage>
        <taxon>Bacteria</taxon>
        <taxon>Pseudomonadati</taxon>
        <taxon>Pseudomonadota</taxon>
        <taxon>Gammaproteobacteria</taxon>
        <taxon>Vibrionales</taxon>
        <taxon>Vibrionaceae</taxon>
        <taxon>Vibrio</taxon>
    </lineage>
</organism>
<protein>
    <submittedName>
        <fullName evidence="1">Toll/interleukin-1 receptor domain-containing protein</fullName>
    </submittedName>
</protein>
<proteinExistence type="predicted"/>
<name>A0ACC7RGX8_9VIBR</name>
<accession>A0ACC7RGX8</accession>
<dbReference type="Proteomes" id="UP001354073">
    <property type="component" value="Unassembled WGS sequence"/>
</dbReference>
<reference evidence="1" key="1">
    <citation type="submission" date="2024-11" db="EMBL/GenBank/DDBJ databases">
        <title>Identification of new Vibrio campbellii strains harboring the pVA1 plasmid isolated from Penaeus vannamei postlarvae affected by outbreaks of acute hepatopancreatic necrosis disease (AHPND) in Mexico.</title>
        <authorList>
            <person name="Gomez-Gil B."/>
            <person name="Enciso-Ibarra J."/>
        </authorList>
    </citation>
    <scope>NUCLEOTIDE SEQUENCE</scope>
    <source>
        <strain evidence="1">M270204</strain>
    </source>
</reference>
<evidence type="ECO:0000313" key="1">
    <source>
        <dbReference type="EMBL" id="MGI1900957.1"/>
    </source>
</evidence>
<comment type="caution">
    <text evidence="1">The sequence shown here is derived from an EMBL/GenBank/DDBJ whole genome shotgun (WGS) entry which is preliminary data.</text>
</comment>